<evidence type="ECO:0000313" key="3">
    <source>
        <dbReference type="Proteomes" id="UP000282386"/>
    </source>
</evidence>
<protein>
    <submittedName>
        <fullName evidence="2">Uncharacterized protein</fullName>
    </submittedName>
</protein>
<dbReference type="AlphaFoldDB" id="A0A7Z9A311"/>
<feature type="transmembrane region" description="Helical" evidence="1">
    <location>
        <begin position="130"/>
        <end position="154"/>
    </location>
</feature>
<proteinExistence type="predicted"/>
<dbReference type="Proteomes" id="UP000282386">
    <property type="component" value="Chromosome"/>
</dbReference>
<accession>A0A7Z9A311</accession>
<feature type="transmembrane region" description="Helical" evidence="1">
    <location>
        <begin position="45"/>
        <end position="65"/>
    </location>
</feature>
<feature type="transmembrane region" description="Helical" evidence="1">
    <location>
        <begin position="77"/>
        <end position="96"/>
    </location>
</feature>
<evidence type="ECO:0000313" key="2">
    <source>
        <dbReference type="EMBL" id="VEI22560.1"/>
    </source>
</evidence>
<keyword evidence="1" id="KW-0472">Membrane</keyword>
<feature type="transmembrane region" description="Helical" evidence="1">
    <location>
        <begin position="108"/>
        <end position="124"/>
    </location>
</feature>
<gene>
    <name evidence="2" type="ORF">NCTC10207_00641</name>
</gene>
<evidence type="ECO:0000256" key="1">
    <source>
        <dbReference type="SAM" id="Phobius"/>
    </source>
</evidence>
<reference evidence="2 3" key="1">
    <citation type="submission" date="2018-12" db="EMBL/GenBank/DDBJ databases">
        <authorList>
            <consortium name="Pathogen Informatics"/>
        </authorList>
    </citation>
    <scope>NUCLEOTIDE SEQUENCE [LARGE SCALE GENOMIC DNA]</scope>
    <source>
        <strain evidence="2 3">NCTC10207</strain>
    </source>
</reference>
<sequence length="306" mass="34599">MGGYGEEPRHALEPYFCERSVGPVSEESRGRWGTWDWEPGELGRYLLRPILAMVFVVGPAMYGAIYLGLHEPTAPPVLFYVLAVLAPVIFTGLTVVRYVRRRGRMHGLWEGNLFLIGMLIPNLAGPPYKLLTTVCAASSLVATFWASVVVTFWAQYRGLDPNYYLRYVPPAPVARKEGVRGYVQYVRGEAFFIFVCLVGFPLFSGLFLYLVYRDDARYMPELIVAMQSIGSGIVIYLILRCVFRMYSRWRRLGVIAVVIFLIFHPVGWNPFFALFYAISAEVMTDKFFLPVSVPRGGEDAEEVEGA</sequence>
<keyword evidence="1" id="KW-0812">Transmembrane</keyword>
<dbReference type="EMBL" id="LR134479">
    <property type="protein sequence ID" value="VEI22560.1"/>
    <property type="molecule type" value="Genomic_DNA"/>
</dbReference>
<feature type="transmembrane region" description="Helical" evidence="1">
    <location>
        <begin position="190"/>
        <end position="212"/>
    </location>
</feature>
<keyword evidence="1" id="KW-1133">Transmembrane helix</keyword>
<feature type="transmembrane region" description="Helical" evidence="1">
    <location>
        <begin position="218"/>
        <end position="239"/>
    </location>
</feature>
<name>A0A7Z9A311_9MICC</name>
<organism evidence="2 3">
    <name type="scientific">Rothia aeria</name>
    <dbReference type="NCBI Taxonomy" id="172042"/>
    <lineage>
        <taxon>Bacteria</taxon>
        <taxon>Bacillati</taxon>
        <taxon>Actinomycetota</taxon>
        <taxon>Actinomycetes</taxon>
        <taxon>Micrococcales</taxon>
        <taxon>Micrococcaceae</taxon>
        <taxon>Rothia</taxon>
    </lineage>
</organism>
<feature type="transmembrane region" description="Helical" evidence="1">
    <location>
        <begin position="251"/>
        <end position="278"/>
    </location>
</feature>